<keyword evidence="4 12" id="KW-0227">DNA damage</keyword>
<dbReference type="CDD" id="cd00056">
    <property type="entry name" value="ENDO3c"/>
    <property type="match status" value="1"/>
</dbReference>
<dbReference type="SMART" id="SM00478">
    <property type="entry name" value="ENDO3c"/>
    <property type="match status" value="1"/>
</dbReference>
<dbReference type="GO" id="GO:0140078">
    <property type="term" value="F:class I DNA-(apurinic or apyrimidinic site) endonuclease activity"/>
    <property type="evidence" value="ECO:0007669"/>
    <property type="project" value="UniProtKB-EC"/>
</dbReference>
<keyword evidence="3" id="KW-0479">Metal-binding</keyword>
<feature type="compositionally biased region" description="Low complexity" evidence="13">
    <location>
        <begin position="48"/>
        <end position="58"/>
    </location>
</feature>
<dbReference type="EC" id="3.2.2.-" evidence="12"/>
<keyword evidence="10 12" id="KW-0456">Lyase</keyword>
<feature type="region of interest" description="Disordered" evidence="13">
    <location>
        <begin position="1"/>
        <end position="59"/>
    </location>
</feature>
<dbReference type="FunFam" id="1.10.340.30:FF:000005">
    <property type="entry name" value="Endonuclease III-like protein 1"/>
    <property type="match status" value="1"/>
</dbReference>
<dbReference type="InterPro" id="IPR003265">
    <property type="entry name" value="HhH-GPD_domain"/>
</dbReference>
<keyword evidence="15" id="KW-1185">Reference proteome</keyword>
<comment type="caution">
    <text evidence="12">Lacks conserved residue(s) required for the propagation of feature annotation.</text>
</comment>
<dbReference type="PANTHER" id="PTHR43286">
    <property type="entry name" value="ENDONUCLEASE III-LIKE PROTEIN 1"/>
    <property type="match status" value="1"/>
</dbReference>
<evidence type="ECO:0000313" key="16">
    <source>
        <dbReference type="RefSeq" id="XP_026728976.1"/>
    </source>
</evidence>
<keyword evidence="16" id="KW-0540">Nuclease</keyword>
<dbReference type="GO" id="GO:0000703">
    <property type="term" value="F:oxidized pyrimidine nucleobase lesion DNA N-glycosylase activity"/>
    <property type="evidence" value="ECO:0007669"/>
    <property type="project" value="UniProtKB-UniRule"/>
</dbReference>
<dbReference type="InParanoid" id="A0A7E5VLB3"/>
<accession>A0A7E5VLB3</accession>
<evidence type="ECO:0000256" key="1">
    <source>
        <dbReference type="ARBA" id="ARBA00008343"/>
    </source>
</evidence>
<dbReference type="GO" id="GO:0005739">
    <property type="term" value="C:mitochondrion"/>
    <property type="evidence" value="ECO:0007669"/>
    <property type="project" value="UniProtKB-SubCell"/>
</dbReference>
<dbReference type="KEGG" id="tnl:113494734"/>
<dbReference type="GO" id="GO:0051539">
    <property type="term" value="F:4 iron, 4 sulfur cluster binding"/>
    <property type="evidence" value="ECO:0007669"/>
    <property type="project" value="UniProtKB-KW"/>
</dbReference>
<dbReference type="FunCoup" id="A0A7E5VLB3">
    <property type="interactions" value="1132"/>
</dbReference>
<evidence type="ECO:0000259" key="14">
    <source>
        <dbReference type="SMART" id="SM00478"/>
    </source>
</evidence>
<evidence type="ECO:0000256" key="2">
    <source>
        <dbReference type="ARBA" id="ARBA00022485"/>
    </source>
</evidence>
<comment type="similarity">
    <text evidence="1 12">Belongs to the Nth/MutY family.</text>
</comment>
<feature type="compositionally biased region" description="Basic residues" evidence="13">
    <location>
        <begin position="315"/>
        <end position="324"/>
    </location>
</feature>
<dbReference type="AlphaFoldDB" id="A0A7E5VLB3"/>
<dbReference type="InterPro" id="IPR030841">
    <property type="entry name" value="NTH1"/>
</dbReference>
<organism evidence="15 16">
    <name type="scientific">Trichoplusia ni</name>
    <name type="common">Cabbage looper</name>
    <dbReference type="NCBI Taxonomy" id="7111"/>
    <lineage>
        <taxon>Eukaryota</taxon>
        <taxon>Metazoa</taxon>
        <taxon>Ecdysozoa</taxon>
        <taxon>Arthropoda</taxon>
        <taxon>Hexapoda</taxon>
        <taxon>Insecta</taxon>
        <taxon>Pterygota</taxon>
        <taxon>Neoptera</taxon>
        <taxon>Endopterygota</taxon>
        <taxon>Lepidoptera</taxon>
        <taxon>Glossata</taxon>
        <taxon>Ditrysia</taxon>
        <taxon>Noctuoidea</taxon>
        <taxon>Noctuidae</taxon>
        <taxon>Plusiinae</taxon>
        <taxon>Trichoplusia</taxon>
    </lineage>
</organism>
<feature type="domain" description="HhH-GPD" evidence="14">
    <location>
        <begin position="142"/>
        <end position="292"/>
    </location>
</feature>
<feature type="compositionally biased region" description="Basic and acidic residues" evidence="13">
    <location>
        <begin position="353"/>
        <end position="382"/>
    </location>
</feature>
<dbReference type="PANTHER" id="PTHR43286:SF1">
    <property type="entry name" value="ENDONUCLEASE III-LIKE PROTEIN 1"/>
    <property type="match status" value="1"/>
</dbReference>
<dbReference type="OrthoDB" id="2099276at2759"/>
<reference evidence="16" key="1">
    <citation type="submission" date="2025-08" db="UniProtKB">
        <authorList>
            <consortium name="RefSeq"/>
        </authorList>
    </citation>
    <scope>IDENTIFICATION</scope>
</reference>
<dbReference type="SUPFAM" id="SSF48150">
    <property type="entry name" value="DNA-glycosylase"/>
    <property type="match status" value="1"/>
</dbReference>
<feature type="region of interest" description="Disordered" evidence="13">
    <location>
        <begin position="312"/>
        <end position="522"/>
    </location>
</feature>
<feature type="compositionally biased region" description="Polar residues" evidence="13">
    <location>
        <begin position="23"/>
        <end position="32"/>
    </location>
</feature>
<dbReference type="CTD" id="4913"/>
<evidence type="ECO:0000256" key="4">
    <source>
        <dbReference type="ARBA" id="ARBA00022763"/>
    </source>
</evidence>
<evidence type="ECO:0000256" key="11">
    <source>
        <dbReference type="ARBA" id="ARBA00023295"/>
    </source>
</evidence>
<keyword evidence="5 12" id="KW-0378">Hydrolase</keyword>
<dbReference type="GO" id="GO:0005634">
    <property type="term" value="C:nucleus"/>
    <property type="evidence" value="ECO:0007669"/>
    <property type="project" value="UniProtKB-SubCell"/>
</dbReference>
<dbReference type="GO" id="GO:0006285">
    <property type="term" value="P:base-excision repair, AP site formation"/>
    <property type="evidence" value="ECO:0007669"/>
    <property type="project" value="UniProtKB-UniRule"/>
</dbReference>
<dbReference type="GO" id="GO:0003677">
    <property type="term" value="F:DNA binding"/>
    <property type="evidence" value="ECO:0007669"/>
    <property type="project" value="UniProtKB-UniRule"/>
</dbReference>
<dbReference type="GO" id="GO:0006289">
    <property type="term" value="P:nucleotide-excision repair"/>
    <property type="evidence" value="ECO:0007669"/>
    <property type="project" value="TreeGrafter"/>
</dbReference>
<evidence type="ECO:0000256" key="13">
    <source>
        <dbReference type="SAM" id="MobiDB-lite"/>
    </source>
</evidence>
<dbReference type="Gene3D" id="1.10.1670.10">
    <property type="entry name" value="Helix-hairpin-Helix base-excision DNA repair enzymes (C-terminal)"/>
    <property type="match status" value="1"/>
</dbReference>
<dbReference type="InterPro" id="IPR000445">
    <property type="entry name" value="HhH_motif"/>
</dbReference>
<evidence type="ECO:0000256" key="12">
    <source>
        <dbReference type="HAMAP-Rule" id="MF_03183"/>
    </source>
</evidence>
<protein>
    <recommendedName>
        <fullName evidence="12">Endonuclease III homolog</fullName>
        <ecNumber evidence="12">3.2.2.-</ecNumber>
        <ecNumber evidence="12">4.2.99.18</ecNumber>
    </recommendedName>
    <alternativeName>
        <fullName evidence="12">Bifunctional DNA N-glycosylase/DNA-(apurinic or apyrimidinic site) lyase</fullName>
        <shortName evidence="12">DNA glycosylase/AP lyase</shortName>
    </alternativeName>
</protein>
<dbReference type="InterPro" id="IPR011257">
    <property type="entry name" value="DNA_glycosylase"/>
</dbReference>
<evidence type="ECO:0000256" key="5">
    <source>
        <dbReference type="ARBA" id="ARBA00022801"/>
    </source>
</evidence>
<dbReference type="EC" id="4.2.99.18" evidence="12"/>
<feature type="compositionally biased region" description="Basic residues" evidence="13">
    <location>
        <begin position="383"/>
        <end position="395"/>
    </location>
</feature>
<sequence length="522" mass="59023">MPRAKTKTAATTSALSDKMSRNICKNNDLINENESDNKENPIIKIEPSEPLESQPSPSKMDLSKFRFEKKPHVKIEFDKDSPTKDDTKGLWEPANWKEFLINLRIMRSNNDAPVDSMGCHMNMDENAPQEVYRYQCLISLMLSSQTKDQVTFAAMERLRKRGLTVDSVLSMSDDELGKLIYPVGFWKTKVKYIKKTTQTLKEQYNGDIPDSAEKLCKLTGVGPKMAHICMLVAWNKVTGIGVDTHVHRISNRIGWVKKTTNTPEDTRKALQTWLPFELWSEVNHLLVGFGQTLCLPIGPMCHECLNRDICPSSGKGRKSPKKTPLKNVKAEIKTENSDEENDVKPPKSRKVTPRKELNEDVKANVKSENTDQDLLVDKVEKKGTKKSPGVKRKVTPKKEKAADSNQDDDIDDFEAKSNNLMVKTTTRKKVTPTKKTNTLKIKDNSPQKSSNKIDEQDDEIFEFKEPKKTRGKGKSPNEKNTVESITKAKKSPVQRKSPRINVSNAEGNDVQPSDNVAKKTKK</sequence>
<keyword evidence="11 12" id="KW-0326">Glycosidase</keyword>
<keyword evidence="8" id="KW-0411">Iron-sulfur</keyword>
<gene>
    <name evidence="16" type="primary">LOC113494734</name>
    <name evidence="12" type="synonym">NTH1</name>
</gene>
<evidence type="ECO:0000256" key="6">
    <source>
        <dbReference type="ARBA" id="ARBA00022946"/>
    </source>
</evidence>
<evidence type="ECO:0000256" key="10">
    <source>
        <dbReference type="ARBA" id="ARBA00023239"/>
    </source>
</evidence>
<dbReference type="GeneID" id="113494734"/>
<dbReference type="InterPro" id="IPR023170">
    <property type="entry name" value="HhH_base_excis_C"/>
</dbReference>
<feature type="compositionally biased region" description="Polar residues" evidence="13">
    <location>
        <begin position="500"/>
        <end position="514"/>
    </location>
</feature>
<keyword evidence="16" id="KW-0255">Endonuclease</keyword>
<dbReference type="Pfam" id="PF00633">
    <property type="entry name" value="HHH"/>
    <property type="match status" value="1"/>
</dbReference>
<dbReference type="FunFam" id="1.10.1670.10:FF:000003">
    <property type="entry name" value="Endonuclease III homolog"/>
    <property type="match status" value="1"/>
</dbReference>
<dbReference type="RefSeq" id="XP_026728976.1">
    <property type="nucleotide sequence ID" value="XM_026873175.1"/>
</dbReference>
<dbReference type="GO" id="GO:0046872">
    <property type="term" value="F:metal ion binding"/>
    <property type="evidence" value="ECO:0007669"/>
    <property type="project" value="UniProtKB-KW"/>
</dbReference>
<comment type="function">
    <text evidence="12">Bifunctional DNA N-glycosylase with associated apurinic/apyrimidinic (AP) lyase function that catalyzes the first step in base excision repair (BER), the primary repair pathway for the repair of oxidative DNA damage. The DNA N-glycosylase activity releases the damaged DNA base from DNA by cleaving the N-glycosidic bond, leaving an AP site. The AP lyase activity cleaves the phosphodiester bond 3' to the AP site by a beta-elimination. Primarily recognizes and repairs oxidative base damage of pyrimidines.</text>
</comment>
<comment type="subcellular location">
    <subcellularLocation>
        <location evidence="12">Nucleus</location>
    </subcellularLocation>
    <subcellularLocation>
        <location evidence="12">Mitochondrion</location>
    </subcellularLocation>
</comment>
<dbReference type="Gene3D" id="1.10.340.30">
    <property type="entry name" value="Hypothetical protein, domain 2"/>
    <property type="match status" value="1"/>
</dbReference>
<feature type="compositionally biased region" description="Basic residues" evidence="13">
    <location>
        <begin position="487"/>
        <end position="498"/>
    </location>
</feature>
<dbReference type="Proteomes" id="UP000322000">
    <property type="component" value="Chromosome 6"/>
</dbReference>
<name>A0A7E5VLB3_TRINI</name>
<evidence type="ECO:0000313" key="15">
    <source>
        <dbReference type="Proteomes" id="UP000322000"/>
    </source>
</evidence>
<keyword evidence="12" id="KW-0496">Mitochondrion</keyword>
<evidence type="ECO:0000256" key="7">
    <source>
        <dbReference type="ARBA" id="ARBA00023004"/>
    </source>
</evidence>
<keyword evidence="6" id="KW-0809">Transit peptide</keyword>
<dbReference type="Pfam" id="PF00730">
    <property type="entry name" value="HhH-GPD"/>
    <property type="match status" value="1"/>
</dbReference>
<keyword evidence="12" id="KW-0539">Nucleus</keyword>
<comment type="catalytic activity">
    <reaction evidence="12">
        <text>2'-deoxyribonucleotide-(2'-deoxyribose 5'-phosphate)-2'-deoxyribonucleotide-DNA = a 3'-end 2'-deoxyribonucleotide-(2,3-dehydro-2,3-deoxyribose 5'-phosphate)-DNA + a 5'-end 5'-phospho-2'-deoxyribonucleoside-DNA + H(+)</text>
        <dbReference type="Rhea" id="RHEA:66592"/>
        <dbReference type="Rhea" id="RHEA-COMP:13180"/>
        <dbReference type="Rhea" id="RHEA-COMP:16897"/>
        <dbReference type="Rhea" id="RHEA-COMP:17067"/>
        <dbReference type="ChEBI" id="CHEBI:15378"/>
        <dbReference type="ChEBI" id="CHEBI:136412"/>
        <dbReference type="ChEBI" id="CHEBI:157695"/>
        <dbReference type="ChEBI" id="CHEBI:167181"/>
        <dbReference type="EC" id="4.2.99.18"/>
    </reaction>
</comment>
<evidence type="ECO:0000256" key="9">
    <source>
        <dbReference type="ARBA" id="ARBA00023204"/>
    </source>
</evidence>
<evidence type="ECO:0000256" key="8">
    <source>
        <dbReference type="ARBA" id="ARBA00023014"/>
    </source>
</evidence>
<evidence type="ECO:0000256" key="3">
    <source>
        <dbReference type="ARBA" id="ARBA00022723"/>
    </source>
</evidence>
<keyword evidence="2" id="KW-0004">4Fe-4S</keyword>
<keyword evidence="7" id="KW-0408">Iron</keyword>
<proteinExistence type="inferred from homology"/>
<keyword evidence="9 12" id="KW-0234">DNA repair</keyword>
<dbReference type="HAMAP" id="MF_03183">
    <property type="entry name" value="Endonuclease_III_Nth"/>
    <property type="match status" value="1"/>
</dbReference>